<sequence length="466" mass="50048">MKKAYRRACYVVFVLSICLNNLTLVQSAEKQRHVVVVSIDGFAAYLVDDPKVPLPTIRKLASEGCLIEGGMTVSDPSVTWPNHTTLVTGMSPGRHGVLANGVLVRAGIGIPVTIDSHRDQSDLVRVPTIVDVAHAAGLTTAEVNWPCTRGSKSFDDQFPDVPNALDYTTPRLRTELIDLGLLSDETHASFRKASIVGLDYVWTEAACHLIRERKPNLMLVHLLNNDATHHSLGARTQAGYTANAYADMCLSRIISAIDDAGIREQTTLIVVADHGFTSTPQAIQPNVLLRQANLLTVERGKLTQAQVHVVPEGGIGLVYCTHPLNAPQLAADFKKMFIGQEGVADVLLPDRYEEVSLPHPRAYNQSPDAILVAKEGFAVSGSVTGETFVVSNKEAGTSIGSHGFLAKLPSMKAMCILSGAGIKSGLKLPTIKNTVIAPTVAKLLELDYPYADGKPLAEALNISVAN</sequence>
<comment type="caution">
    <text evidence="1">The sequence shown here is derived from an EMBL/GenBank/DDBJ whole genome shotgun (WGS) entry which is preliminary data.</text>
</comment>
<dbReference type="GO" id="GO:0016787">
    <property type="term" value="F:hydrolase activity"/>
    <property type="evidence" value="ECO:0007669"/>
    <property type="project" value="UniProtKB-ARBA"/>
</dbReference>
<dbReference type="AlphaFoldDB" id="A0A5C5XEL2"/>
<dbReference type="InterPro" id="IPR017850">
    <property type="entry name" value="Alkaline_phosphatase_core_sf"/>
</dbReference>
<dbReference type="PANTHER" id="PTHR10151">
    <property type="entry name" value="ECTONUCLEOTIDE PYROPHOSPHATASE/PHOSPHODIESTERASE"/>
    <property type="match status" value="1"/>
</dbReference>
<dbReference type="Gene3D" id="3.40.720.10">
    <property type="entry name" value="Alkaline Phosphatase, subunit A"/>
    <property type="match status" value="1"/>
</dbReference>
<protein>
    <submittedName>
        <fullName evidence="1">Type I phosphodiesterase / nucleotide pyrophosphatase</fullName>
    </submittedName>
</protein>
<dbReference type="SUPFAM" id="SSF53649">
    <property type="entry name" value="Alkaline phosphatase-like"/>
    <property type="match status" value="1"/>
</dbReference>
<evidence type="ECO:0000313" key="1">
    <source>
        <dbReference type="EMBL" id="TWT61546.1"/>
    </source>
</evidence>
<keyword evidence="2" id="KW-1185">Reference proteome</keyword>
<dbReference type="EMBL" id="SJPG01000001">
    <property type="protein sequence ID" value="TWT61546.1"/>
    <property type="molecule type" value="Genomic_DNA"/>
</dbReference>
<dbReference type="Pfam" id="PF01663">
    <property type="entry name" value="Phosphodiest"/>
    <property type="match status" value="1"/>
</dbReference>
<dbReference type="Proteomes" id="UP000316095">
    <property type="component" value="Unassembled WGS sequence"/>
</dbReference>
<name>A0A5C5XEL2_9PLAN</name>
<proteinExistence type="predicted"/>
<reference evidence="1 2" key="1">
    <citation type="submission" date="2019-02" db="EMBL/GenBank/DDBJ databases">
        <title>Deep-cultivation of Planctomycetes and their phenomic and genomic characterization uncovers novel biology.</title>
        <authorList>
            <person name="Wiegand S."/>
            <person name="Jogler M."/>
            <person name="Boedeker C."/>
            <person name="Pinto D."/>
            <person name="Vollmers J."/>
            <person name="Rivas-Marin E."/>
            <person name="Kohn T."/>
            <person name="Peeters S.H."/>
            <person name="Heuer A."/>
            <person name="Rast P."/>
            <person name="Oberbeckmann S."/>
            <person name="Bunk B."/>
            <person name="Jeske O."/>
            <person name="Meyerdierks A."/>
            <person name="Storesund J.E."/>
            <person name="Kallscheuer N."/>
            <person name="Luecker S."/>
            <person name="Lage O.M."/>
            <person name="Pohl T."/>
            <person name="Merkel B.J."/>
            <person name="Hornburger P."/>
            <person name="Mueller R.-W."/>
            <person name="Bruemmer F."/>
            <person name="Labrenz M."/>
            <person name="Spormann A.M."/>
            <person name="Op Den Camp H."/>
            <person name="Overmann J."/>
            <person name="Amann R."/>
            <person name="Jetten M.S.M."/>
            <person name="Mascher T."/>
            <person name="Medema M.H."/>
            <person name="Devos D.P."/>
            <person name="Kaster A.-K."/>
            <person name="Ovreas L."/>
            <person name="Rohde M."/>
            <person name="Galperin M.Y."/>
            <person name="Jogler C."/>
        </authorList>
    </citation>
    <scope>NUCLEOTIDE SEQUENCE [LARGE SCALE GENOMIC DNA]</scope>
    <source>
        <strain evidence="1 2">Pan54</strain>
    </source>
</reference>
<gene>
    <name evidence="1" type="ORF">Pan54_22820</name>
</gene>
<dbReference type="PANTHER" id="PTHR10151:SF120">
    <property type="entry name" value="BIS(5'-ADENOSYL)-TRIPHOSPHATASE"/>
    <property type="match status" value="1"/>
</dbReference>
<evidence type="ECO:0000313" key="2">
    <source>
        <dbReference type="Proteomes" id="UP000316095"/>
    </source>
</evidence>
<dbReference type="RefSeq" id="WP_165441721.1">
    <property type="nucleotide sequence ID" value="NZ_SJPG01000001.1"/>
</dbReference>
<organism evidence="1 2">
    <name type="scientific">Rubinisphaera italica</name>
    <dbReference type="NCBI Taxonomy" id="2527969"/>
    <lineage>
        <taxon>Bacteria</taxon>
        <taxon>Pseudomonadati</taxon>
        <taxon>Planctomycetota</taxon>
        <taxon>Planctomycetia</taxon>
        <taxon>Planctomycetales</taxon>
        <taxon>Planctomycetaceae</taxon>
        <taxon>Rubinisphaera</taxon>
    </lineage>
</organism>
<dbReference type="CDD" id="cd16018">
    <property type="entry name" value="Enpp"/>
    <property type="match status" value="1"/>
</dbReference>
<accession>A0A5C5XEL2</accession>
<dbReference type="InterPro" id="IPR002591">
    <property type="entry name" value="Phosphodiest/P_Trfase"/>
</dbReference>